<keyword evidence="10 12" id="KW-1133">Transmembrane helix</keyword>
<evidence type="ECO:0000256" key="2">
    <source>
        <dbReference type="ARBA" id="ARBA00004370"/>
    </source>
</evidence>
<keyword evidence="5" id="KW-0808">Transferase</keyword>
<dbReference type="CDD" id="cd06225">
    <property type="entry name" value="HAMP"/>
    <property type="match status" value="1"/>
</dbReference>
<dbReference type="SUPFAM" id="SSF55874">
    <property type="entry name" value="ATPase domain of HSP90 chaperone/DNA topoisomerase II/histidine kinase"/>
    <property type="match status" value="1"/>
</dbReference>
<dbReference type="InterPro" id="IPR036890">
    <property type="entry name" value="HATPase_C_sf"/>
</dbReference>
<dbReference type="RefSeq" id="WP_259314175.1">
    <property type="nucleotide sequence ID" value="NZ_CP087164.1"/>
</dbReference>
<feature type="domain" description="Histidine kinase" evidence="13">
    <location>
        <begin position="146"/>
        <end position="338"/>
    </location>
</feature>
<keyword evidence="8" id="KW-0418">Kinase</keyword>
<name>A0A9E6XU21_9ACTN</name>
<dbReference type="InterPro" id="IPR050482">
    <property type="entry name" value="Sensor_HK_TwoCompSys"/>
</dbReference>
<feature type="domain" description="HAMP" evidence="14">
    <location>
        <begin position="76"/>
        <end position="130"/>
    </location>
</feature>
<evidence type="ECO:0000256" key="12">
    <source>
        <dbReference type="SAM" id="Phobius"/>
    </source>
</evidence>
<dbReference type="CDD" id="cd16917">
    <property type="entry name" value="HATPase_UhpB-NarQ-NarX-like"/>
    <property type="match status" value="1"/>
</dbReference>
<keyword evidence="9" id="KW-0067">ATP-binding</keyword>
<comment type="subcellular location">
    <subcellularLocation>
        <location evidence="2">Membrane</location>
    </subcellularLocation>
</comment>
<dbReference type="InterPro" id="IPR011712">
    <property type="entry name" value="Sig_transdc_His_kin_sub3_dim/P"/>
</dbReference>
<comment type="catalytic activity">
    <reaction evidence="1">
        <text>ATP + protein L-histidine = ADP + protein N-phospho-L-histidine.</text>
        <dbReference type="EC" id="2.7.13.3"/>
    </reaction>
</comment>
<dbReference type="PANTHER" id="PTHR24421:SF10">
    <property type="entry name" value="NITRATE_NITRITE SENSOR PROTEIN NARQ"/>
    <property type="match status" value="1"/>
</dbReference>
<gene>
    <name evidence="15" type="ORF">DSM104329_00880</name>
</gene>
<dbReference type="GO" id="GO:0016020">
    <property type="term" value="C:membrane"/>
    <property type="evidence" value="ECO:0007669"/>
    <property type="project" value="UniProtKB-SubCell"/>
</dbReference>
<dbReference type="GO" id="GO:0000155">
    <property type="term" value="F:phosphorelay sensor kinase activity"/>
    <property type="evidence" value="ECO:0007669"/>
    <property type="project" value="InterPro"/>
</dbReference>
<dbReference type="InterPro" id="IPR003594">
    <property type="entry name" value="HATPase_dom"/>
</dbReference>
<evidence type="ECO:0000256" key="8">
    <source>
        <dbReference type="ARBA" id="ARBA00022777"/>
    </source>
</evidence>
<dbReference type="Pfam" id="PF02518">
    <property type="entry name" value="HATPase_c"/>
    <property type="match status" value="1"/>
</dbReference>
<evidence type="ECO:0000256" key="9">
    <source>
        <dbReference type="ARBA" id="ARBA00022840"/>
    </source>
</evidence>
<dbReference type="SMART" id="SM00304">
    <property type="entry name" value="HAMP"/>
    <property type="match status" value="1"/>
</dbReference>
<evidence type="ECO:0000313" key="15">
    <source>
        <dbReference type="EMBL" id="UGS34502.1"/>
    </source>
</evidence>
<dbReference type="GO" id="GO:0005524">
    <property type="term" value="F:ATP binding"/>
    <property type="evidence" value="ECO:0007669"/>
    <property type="project" value="UniProtKB-KW"/>
</dbReference>
<keyword evidence="16" id="KW-1185">Reference proteome</keyword>
<keyword evidence="4" id="KW-0597">Phosphoprotein</keyword>
<evidence type="ECO:0000256" key="3">
    <source>
        <dbReference type="ARBA" id="ARBA00012438"/>
    </source>
</evidence>
<evidence type="ECO:0000256" key="1">
    <source>
        <dbReference type="ARBA" id="ARBA00000085"/>
    </source>
</evidence>
<dbReference type="EMBL" id="CP087164">
    <property type="protein sequence ID" value="UGS34502.1"/>
    <property type="molecule type" value="Genomic_DNA"/>
</dbReference>
<reference evidence="15" key="1">
    <citation type="journal article" date="2022" name="Int. J. Syst. Evol. Microbiol.">
        <title>Pseudomonas aegrilactucae sp. nov. and Pseudomonas morbosilactucae sp. nov., pathogens causing bacterial rot of lettuce in Japan.</title>
        <authorList>
            <person name="Sawada H."/>
            <person name="Fujikawa T."/>
            <person name="Satou M."/>
        </authorList>
    </citation>
    <scope>NUCLEOTIDE SEQUENCE</scope>
    <source>
        <strain evidence="15">0166_1</strain>
    </source>
</reference>
<protein>
    <recommendedName>
        <fullName evidence="3">histidine kinase</fullName>
        <ecNumber evidence="3">2.7.13.3</ecNumber>
    </recommendedName>
</protein>
<keyword evidence="7" id="KW-0547">Nucleotide-binding</keyword>
<evidence type="ECO:0000256" key="7">
    <source>
        <dbReference type="ARBA" id="ARBA00022741"/>
    </source>
</evidence>
<organism evidence="15 16">
    <name type="scientific">Capillimicrobium parvum</name>
    <dbReference type="NCBI Taxonomy" id="2884022"/>
    <lineage>
        <taxon>Bacteria</taxon>
        <taxon>Bacillati</taxon>
        <taxon>Actinomycetota</taxon>
        <taxon>Thermoleophilia</taxon>
        <taxon>Solirubrobacterales</taxon>
        <taxon>Capillimicrobiaceae</taxon>
        <taxon>Capillimicrobium</taxon>
    </lineage>
</organism>
<dbReference type="PROSITE" id="PS50885">
    <property type="entry name" value="HAMP"/>
    <property type="match status" value="1"/>
</dbReference>
<dbReference type="Pfam" id="PF07730">
    <property type="entry name" value="HisKA_3"/>
    <property type="match status" value="1"/>
</dbReference>
<dbReference type="PANTHER" id="PTHR24421">
    <property type="entry name" value="NITRATE/NITRITE SENSOR PROTEIN NARX-RELATED"/>
    <property type="match status" value="1"/>
</dbReference>
<dbReference type="Proteomes" id="UP001162834">
    <property type="component" value="Chromosome"/>
</dbReference>
<dbReference type="SMART" id="SM00387">
    <property type="entry name" value="HATPase_c"/>
    <property type="match status" value="1"/>
</dbReference>
<dbReference type="KEGG" id="sbae:DSM104329_00880"/>
<evidence type="ECO:0000256" key="4">
    <source>
        <dbReference type="ARBA" id="ARBA00022553"/>
    </source>
</evidence>
<evidence type="ECO:0000256" key="6">
    <source>
        <dbReference type="ARBA" id="ARBA00022692"/>
    </source>
</evidence>
<evidence type="ECO:0000256" key="10">
    <source>
        <dbReference type="ARBA" id="ARBA00022989"/>
    </source>
</evidence>
<feature type="transmembrane region" description="Helical" evidence="12">
    <location>
        <begin position="21"/>
        <end position="46"/>
    </location>
</feature>
<dbReference type="Gene3D" id="3.30.565.10">
    <property type="entry name" value="Histidine kinase-like ATPase, C-terminal domain"/>
    <property type="match status" value="1"/>
</dbReference>
<dbReference type="AlphaFoldDB" id="A0A9E6XU21"/>
<accession>A0A9E6XU21</accession>
<dbReference type="InterPro" id="IPR003660">
    <property type="entry name" value="HAMP_dom"/>
</dbReference>
<dbReference type="InterPro" id="IPR005467">
    <property type="entry name" value="His_kinase_dom"/>
</dbReference>
<dbReference type="EC" id="2.7.13.3" evidence="3"/>
<dbReference type="Gene3D" id="1.20.5.1930">
    <property type="match status" value="1"/>
</dbReference>
<keyword evidence="11" id="KW-0902">Two-component regulatory system</keyword>
<dbReference type="PROSITE" id="PS50109">
    <property type="entry name" value="HIS_KIN"/>
    <property type="match status" value="1"/>
</dbReference>
<keyword evidence="12" id="KW-0472">Membrane</keyword>
<sequence>MHPVAPDESPPPRFAELRAHSMLWGVVLVNVAVLAVGAVLLIVTPVRITPKIAAAEAAIVIGGFLTMAAVSLVLLRGVLAPLRRLAAVMRDVDPRDPGRRLDVRHARYAEVIAVTRAFNAMLDRLEDERRESSRRVLEAQEAERVRIARELHDDIGQTLTATAIEAERAAGAGADERSESLRRAATSVRESLDDVRRIARELRPEALDDLGLVNALISLCRRVEAQSGVRVRIEAAGSLPKLSPEIELVVYRVAQESLTNVIRHAGARHAVLALDADAAGVTLTVRDDGAGPGAAGDGAPGTGVTGMRERAMLVGGRLTLGSAPGGGTEVALRIPAGLTARPDPAGSHTG</sequence>
<proteinExistence type="predicted"/>
<evidence type="ECO:0000313" key="16">
    <source>
        <dbReference type="Proteomes" id="UP001162834"/>
    </source>
</evidence>
<evidence type="ECO:0000256" key="5">
    <source>
        <dbReference type="ARBA" id="ARBA00022679"/>
    </source>
</evidence>
<evidence type="ECO:0000256" key="11">
    <source>
        <dbReference type="ARBA" id="ARBA00023012"/>
    </source>
</evidence>
<evidence type="ECO:0000259" key="14">
    <source>
        <dbReference type="PROSITE" id="PS50885"/>
    </source>
</evidence>
<keyword evidence="6 12" id="KW-0812">Transmembrane</keyword>
<evidence type="ECO:0000259" key="13">
    <source>
        <dbReference type="PROSITE" id="PS50109"/>
    </source>
</evidence>
<dbReference type="GO" id="GO:0046983">
    <property type="term" value="F:protein dimerization activity"/>
    <property type="evidence" value="ECO:0007669"/>
    <property type="project" value="InterPro"/>
</dbReference>
<feature type="transmembrane region" description="Helical" evidence="12">
    <location>
        <begin position="52"/>
        <end position="75"/>
    </location>
</feature>
<dbReference type="Gene3D" id="6.10.340.10">
    <property type="match status" value="1"/>
</dbReference>